<accession>K3XKZ6</accession>
<dbReference type="EnsemblPlants" id="KQL07620">
    <property type="protein sequence ID" value="KQL07620"/>
    <property type="gene ID" value="SETIT_002569mg"/>
</dbReference>
<organism evidence="2 3">
    <name type="scientific">Setaria italica</name>
    <name type="common">Foxtail millet</name>
    <name type="synonym">Panicum italicum</name>
    <dbReference type="NCBI Taxonomy" id="4555"/>
    <lineage>
        <taxon>Eukaryota</taxon>
        <taxon>Viridiplantae</taxon>
        <taxon>Streptophyta</taxon>
        <taxon>Embryophyta</taxon>
        <taxon>Tracheophyta</taxon>
        <taxon>Spermatophyta</taxon>
        <taxon>Magnoliopsida</taxon>
        <taxon>Liliopsida</taxon>
        <taxon>Poales</taxon>
        <taxon>Poaceae</taxon>
        <taxon>PACMAD clade</taxon>
        <taxon>Panicoideae</taxon>
        <taxon>Panicodae</taxon>
        <taxon>Paniceae</taxon>
        <taxon>Cenchrinae</taxon>
        <taxon>Setaria</taxon>
    </lineage>
</organism>
<dbReference type="InParanoid" id="K3XKZ6"/>
<sequence length="266" mass="29179">MGSKRLPLASRCVSRPPVQVCCPCLATKSRFSWPSTPFLPCCCSYRHPSSRRRRLASQLPSTPSATSQFPQPPPLSSASKSKRRSLPPSVVLRSLILQAYSSSLPALSPPDLPLRPRLGRPQLPHAALTNSHDQEALLPHHLPTSPTERASEAEGNGEDCSHAAGPLLLPRHTRCRSPASSSTSTSCGKTEQLNHATRASSAAAVSPSRPPPNPCLPFEKKNPCVPFEKKSVSAYCSRSKQKSNPFIHYWRLKNMMDMVQKWNISY</sequence>
<keyword evidence="3" id="KW-1185">Reference proteome</keyword>
<feature type="compositionally biased region" description="Polar residues" evidence="1">
    <location>
        <begin position="58"/>
        <end position="69"/>
    </location>
</feature>
<dbReference type="AlphaFoldDB" id="K3XKZ6"/>
<dbReference type="Gramene" id="KQL07620">
    <property type="protein sequence ID" value="KQL07620"/>
    <property type="gene ID" value="SETIT_002569mg"/>
</dbReference>
<evidence type="ECO:0000256" key="1">
    <source>
        <dbReference type="SAM" id="MobiDB-lite"/>
    </source>
</evidence>
<dbReference type="HOGENOM" id="CLU_1047333_0_0_1"/>
<feature type="region of interest" description="Disordered" evidence="1">
    <location>
        <begin position="138"/>
        <end position="169"/>
    </location>
</feature>
<proteinExistence type="predicted"/>
<evidence type="ECO:0000313" key="2">
    <source>
        <dbReference type="EnsemblPlants" id="KQL07620"/>
    </source>
</evidence>
<name>K3XKZ6_SETIT</name>
<evidence type="ECO:0000313" key="3">
    <source>
        <dbReference type="Proteomes" id="UP000004995"/>
    </source>
</evidence>
<dbReference type="Proteomes" id="UP000004995">
    <property type="component" value="Unassembled WGS sequence"/>
</dbReference>
<reference evidence="2" key="2">
    <citation type="submission" date="2018-08" db="UniProtKB">
        <authorList>
            <consortium name="EnsemblPlants"/>
        </authorList>
    </citation>
    <scope>IDENTIFICATION</scope>
    <source>
        <strain evidence="2">Yugu1</strain>
    </source>
</reference>
<reference evidence="3" key="1">
    <citation type="journal article" date="2012" name="Nat. Biotechnol.">
        <title>Reference genome sequence of the model plant Setaria.</title>
        <authorList>
            <person name="Bennetzen J.L."/>
            <person name="Schmutz J."/>
            <person name="Wang H."/>
            <person name="Percifield R."/>
            <person name="Hawkins J."/>
            <person name="Pontaroli A.C."/>
            <person name="Estep M."/>
            <person name="Feng L."/>
            <person name="Vaughn J.N."/>
            <person name="Grimwood J."/>
            <person name="Jenkins J."/>
            <person name="Barry K."/>
            <person name="Lindquist E."/>
            <person name="Hellsten U."/>
            <person name="Deshpande S."/>
            <person name="Wang X."/>
            <person name="Wu X."/>
            <person name="Mitros T."/>
            <person name="Triplett J."/>
            <person name="Yang X."/>
            <person name="Ye C.Y."/>
            <person name="Mauro-Herrera M."/>
            <person name="Wang L."/>
            <person name="Li P."/>
            <person name="Sharma M."/>
            <person name="Sharma R."/>
            <person name="Ronald P.C."/>
            <person name="Panaud O."/>
            <person name="Kellogg E.A."/>
            <person name="Brutnell T.P."/>
            <person name="Doust A.N."/>
            <person name="Tuskan G.A."/>
            <person name="Rokhsar D."/>
            <person name="Devos K.M."/>
        </authorList>
    </citation>
    <scope>NUCLEOTIDE SEQUENCE [LARGE SCALE GENOMIC DNA]</scope>
    <source>
        <strain evidence="3">cv. Yugu1</strain>
    </source>
</reference>
<feature type="region of interest" description="Disordered" evidence="1">
    <location>
        <begin position="54"/>
        <end position="84"/>
    </location>
</feature>
<protein>
    <submittedName>
        <fullName evidence="2">Uncharacterized protein</fullName>
    </submittedName>
</protein>
<dbReference type="EMBL" id="AGNK02003359">
    <property type="status" value="NOT_ANNOTATED_CDS"/>
    <property type="molecule type" value="Genomic_DNA"/>
</dbReference>